<sequence length="237" mass="24978">MGLFSSSKKTTTNQDNRTIHDYSGADFSQDWEIDNSLTGDYNNNTGTINVLDGGAIELAAQANQINAGLASESLSFADNAIGVGAELAYALGSDAIQAGVEAGNLAGAMHDTNAAFLSDSQNQSLGFADSIFQASNYTINEANNNNLDMALSTVEASILSNQLNNDFALDLANLNGEQAFLQQQDNNTALTNGFKSMMQFADSYSRSDGAQLAETNMKTVGLLVIGAVVSVFIMRGK</sequence>
<evidence type="ECO:0000313" key="2">
    <source>
        <dbReference type="EMBL" id="GLX80889.1"/>
    </source>
</evidence>
<name>A0ABQ6H056_9GAMM</name>
<feature type="compositionally biased region" description="Polar residues" evidence="1">
    <location>
        <begin position="1"/>
        <end position="16"/>
    </location>
</feature>
<comment type="caution">
    <text evidence="2">The sequence shown here is derived from an EMBL/GenBank/DDBJ whole genome shotgun (WGS) entry which is preliminary data.</text>
</comment>
<evidence type="ECO:0008006" key="4">
    <source>
        <dbReference type="Google" id="ProtNLM"/>
    </source>
</evidence>
<dbReference type="EMBL" id="BSSU01000002">
    <property type="protein sequence ID" value="GLX80889.1"/>
    <property type="molecule type" value="Genomic_DNA"/>
</dbReference>
<reference evidence="2 3" key="1">
    <citation type="submission" date="2023-03" db="EMBL/GenBank/DDBJ databases">
        <title>Draft genome sequence of Thalassotalea eurytherma JCM 18482T.</title>
        <authorList>
            <person name="Sawabe T."/>
        </authorList>
    </citation>
    <scope>NUCLEOTIDE SEQUENCE [LARGE SCALE GENOMIC DNA]</scope>
    <source>
        <strain evidence="2 3">JCM 18482</strain>
    </source>
</reference>
<organism evidence="2 3">
    <name type="scientific">Thalassotalea eurytherma</name>
    <dbReference type="NCBI Taxonomy" id="1144278"/>
    <lineage>
        <taxon>Bacteria</taxon>
        <taxon>Pseudomonadati</taxon>
        <taxon>Pseudomonadota</taxon>
        <taxon>Gammaproteobacteria</taxon>
        <taxon>Alteromonadales</taxon>
        <taxon>Colwelliaceae</taxon>
        <taxon>Thalassotalea</taxon>
    </lineage>
</organism>
<gene>
    <name evidence="2" type="ORF">theurythT_03410</name>
</gene>
<evidence type="ECO:0000256" key="1">
    <source>
        <dbReference type="SAM" id="MobiDB-lite"/>
    </source>
</evidence>
<feature type="region of interest" description="Disordered" evidence="1">
    <location>
        <begin position="1"/>
        <end position="21"/>
    </location>
</feature>
<proteinExistence type="predicted"/>
<protein>
    <recommendedName>
        <fullName evidence="4">Chemotaxis protein</fullName>
    </recommendedName>
</protein>
<accession>A0ABQ6H056</accession>
<keyword evidence="3" id="KW-1185">Reference proteome</keyword>
<evidence type="ECO:0000313" key="3">
    <source>
        <dbReference type="Proteomes" id="UP001157133"/>
    </source>
</evidence>
<dbReference type="Proteomes" id="UP001157133">
    <property type="component" value="Unassembled WGS sequence"/>
</dbReference>
<dbReference type="RefSeq" id="WP_284206211.1">
    <property type="nucleotide sequence ID" value="NZ_BSSU01000002.1"/>
</dbReference>